<proteinExistence type="predicted"/>
<evidence type="ECO:0000313" key="2">
    <source>
        <dbReference type="Proteomes" id="UP001157418"/>
    </source>
</evidence>
<reference evidence="1 2" key="1">
    <citation type="submission" date="2022-01" db="EMBL/GenBank/DDBJ databases">
        <authorList>
            <person name="Xiong W."/>
            <person name="Schranz E."/>
        </authorList>
    </citation>
    <scope>NUCLEOTIDE SEQUENCE [LARGE SCALE GENOMIC DNA]</scope>
</reference>
<accession>A0AAU9NTU0</accession>
<organism evidence="1 2">
    <name type="scientific">Lactuca virosa</name>
    <dbReference type="NCBI Taxonomy" id="75947"/>
    <lineage>
        <taxon>Eukaryota</taxon>
        <taxon>Viridiplantae</taxon>
        <taxon>Streptophyta</taxon>
        <taxon>Embryophyta</taxon>
        <taxon>Tracheophyta</taxon>
        <taxon>Spermatophyta</taxon>
        <taxon>Magnoliopsida</taxon>
        <taxon>eudicotyledons</taxon>
        <taxon>Gunneridae</taxon>
        <taxon>Pentapetalae</taxon>
        <taxon>asterids</taxon>
        <taxon>campanulids</taxon>
        <taxon>Asterales</taxon>
        <taxon>Asteraceae</taxon>
        <taxon>Cichorioideae</taxon>
        <taxon>Cichorieae</taxon>
        <taxon>Lactucinae</taxon>
        <taxon>Lactuca</taxon>
    </lineage>
</organism>
<keyword evidence="2" id="KW-1185">Reference proteome</keyword>
<name>A0AAU9NTU0_9ASTR</name>
<evidence type="ECO:0000313" key="1">
    <source>
        <dbReference type="EMBL" id="CAH1441344.1"/>
    </source>
</evidence>
<protein>
    <submittedName>
        <fullName evidence="1">Uncharacterized protein</fullName>
    </submittedName>
</protein>
<sequence length="104" mass="12035">MASSSNANNSLDILSEVKKLDVTKSFDDAYSCIHVNAIKARLDTSIHNREEKKRRIEATNLIHKDVVYKYLHEEIKAEKQEVKYLEDLLGMIKTINKKCNELNK</sequence>
<gene>
    <name evidence="1" type="ORF">LVIROSA_LOCUS27410</name>
</gene>
<dbReference type="EMBL" id="CAKMRJ010005412">
    <property type="protein sequence ID" value="CAH1441344.1"/>
    <property type="molecule type" value="Genomic_DNA"/>
</dbReference>
<dbReference type="Proteomes" id="UP001157418">
    <property type="component" value="Unassembled WGS sequence"/>
</dbReference>
<dbReference type="AlphaFoldDB" id="A0AAU9NTU0"/>
<comment type="caution">
    <text evidence="1">The sequence shown here is derived from an EMBL/GenBank/DDBJ whole genome shotgun (WGS) entry which is preliminary data.</text>
</comment>